<organism evidence="2 3">
    <name type="scientific">Araneus ventricosus</name>
    <name type="common">Orbweaver spider</name>
    <name type="synonym">Epeira ventricosa</name>
    <dbReference type="NCBI Taxonomy" id="182803"/>
    <lineage>
        <taxon>Eukaryota</taxon>
        <taxon>Metazoa</taxon>
        <taxon>Ecdysozoa</taxon>
        <taxon>Arthropoda</taxon>
        <taxon>Chelicerata</taxon>
        <taxon>Arachnida</taxon>
        <taxon>Araneae</taxon>
        <taxon>Araneomorphae</taxon>
        <taxon>Entelegynae</taxon>
        <taxon>Araneoidea</taxon>
        <taxon>Araneidae</taxon>
        <taxon>Araneus</taxon>
    </lineage>
</organism>
<name>A0A4Y2J045_ARAVE</name>
<comment type="caution">
    <text evidence="2">The sequence shown here is derived from an EMBL/GenBank/DDBJ whole genome shotgun (WGS) entry which is preliminary data.</text>
</comment>
<gene>
    <name evidence="2" type="ORF">AVEN_119695_1</name>
</gene>
<accession>A0A4Y2J045</accession>
<dbReference type="Proteomes" id="UP000499080">
    <property type="component" value="Unassembled WGS sequence"/>
</dbReference>
<protein>
    <submittedName>
        <fullName evidence="2">Uncharacterized protein</fullName>
    </submittedName>
</protein>
<reference evidence="2 3" key="1">
    <citation type="journal article" date="2019" name="Sci. Rep.">
        <title>Orb-weaving spider Araneus ventricosus genome elucidates the spidroin gene catalogue.</title>
        <authorList>
            <person name="Kono N."/>
            <person name="Nakamura H."/>
            <person name="Ohtoshi R."/>
            <person name="Moran D.A.P."/>
            <person name="Shinohara A."/>
            <person name="Yoshida Y."/>
            <person name="Fujiwara M."/>
            <person name="Mori M."/>
            <person name="Tomita M."/>
            <person name="Arakawa K."/>
        </authorList>
    </citation>
    <scope>NUCLEOTIDE SEQUENCE [LARGE SCALE GENOMIC DNA]</scope>
</reference>
<evidence type="ECO:0000313" key="3">
    <source>
        <dbReference type="Proteomes" id="UP000499080"/>
    </source>
</evidence>
<dbReference type="EMBL" id="BGPR01003089">
    <property type="protein sequence ID" value="GBM83533.1"/>
    <property type="molecule type" value="Genomic_DNA"/>
</dbReference>
<sequence>MILDTPDTMSTRHAYPADVWWDMRVRNLILPNISWIYMSGTHYIWSVEDQTSSPWHAAKFEERALDLPSDHSSKLRDPCQNSSRVVSKGT</sequence>
<feature type="region of interest" description="Disordered" evidence="1">
    <location>
        <begin position="69"/>
        <end position="90"/>
    </location>
</feature>
<evidence type="ECO:0000256" key="1">
    <source>
        <dbReference type="SAM" id="MobiDB-lite"/>
    </source>
</evidence>
<proteinExistence type="predicted"/>
<keyword evidence="3" id="KW-1185">Reference proteome</keyword>
<evidence type="ECO:0000313" key="2">
    <source>
        <dbReference type="EMBL" id="GBM83533.1"/>
    </source>
</evidence>
<feature type="compositionally biased region" description="Polar residues" evidence="1">
    <location>
        <begin position="79"/>
        <end position="90"/>
    </location>
</feature>
<dbReference type="AlphaFoldDB" id="A0A4Y2J045"/>